<dbReference type="Proteomes" id="UP000778864">
    <property type="component" value="Unassembled WGS sequence"/>
</dbReference>
<proteinExistence type="predicted"/>
<name>A0A943A751_VEIPA</name>
<dbReference type="RefSeq" id="WP_278468558.1">
    <property type="nucleotide sequence ID" value="NZ_JAGZMU010000008.1"/>
</dbReference>
<gene>
    <name evidence="1" type="ORF">KHZ90_09910</name>
</gene>
<organism evidence="1 2">
    <name type="scientific">Veillonella parvula</name>
    <name type="common">Staphylococcus parvulus</name>
    <dbReference type="NCBI Taxonomy" id="29466"/>
    <lineage>
        <taxon>Bacteria</taxon>
        <taxon>Bacillati</taxon>
        <taxon>Bacillota</taxon>
        <taxon>Negativicutes</taxon>
        <taxon>Veillonellales</taxon>
        <taxon>Veillonellaceae</taxon>
        <taxon>Veillonella</taxon>
    </lineage>
</organism>
<protein>
    <submittedName>
        <fullName evidence="1">Uncharacterized protein</fullName>
    </submittedName>
</protein>
<comment type="caution">
    <text evidence="1">The sequence shown here is derived from an EMBL/GenBank/DDBJ whole genome shotgun (WGS) entry which is preliminary data.</text>
</comment>
<reference evidence="1" key="1">
    <citation type="submission" date="2021-02" db="EMBL/GenBank/DDBJ databases">
        <title>Infant gut strain persistence is associated with maternal origin, phylogeny, and functional potential including surface adhesion and iron acquisition.</title>
        <authorList>
            <person name="Lou Y.C."/>
        </authorList>
    </citation>
    <scope>NUCLEOTIDE SEQUENCE</scope>
    <source>
        <strain evidence="1">L3_108_031G1_dasL3_108_031G1_concoct_20</strain>
    </source>
</reference>
<dbReference type="AlphaFoldDB" id="A0A943A751"/>
<sequence length="141" mass="15743">MGSYNIEEVIRRAKNAVWDSANKIEKETKKTISEEVDSTVYSYKPKHKVIRRKKSGGLADESNIVTTSKRKGVGLEMEAENKATGRNGFSGLTEVTEYGTAANWNGTPSARPFMEKSAKKLENKLAKTLKEQLKKQGFDVK</sequence>
<evidence type="ECO:0000313" key="1">
    <source>
        <dbReference type="EMBL" id="MBS4894071.1"/>
    </source>
</evidence>
<accession>A0A943A751</accession>
<dbReference type="EMBL" id="JAGZMU010000008">
    <property type="protein sequence ID" value="MBS4894071.1"/>
    <property type="molecule type" value="Genomic_DNA"/>
</dbReference>
<evidence type="ECO:0000313" key="2">
    <source>
        <dbReference type="Proteomes" id="UP000778864"/>
    </source>
</evidence>